<dbReference type="PROSITE" id="PS51740">
    <property type="entry name" value="SPOVT_ABRB"/>
    <property type="match status" value="1"/>
</dbReference>
<name>A0A448UXK7_9MICC</name>
<dbReference type="PANTHER" id="PTHR37550:SF1">
    <property type="entry name" value="SSL1300 PROTEIN"/>
    <property type="match status" value="1"/>
</dbReference>
<proteinExistence type="inferred from homology"/>
<evidence type="ECO:0000256" key="1">
    <source>
        <dbReference type="ARBA" id="ARBA00007924"/>
    </source>
</evidence>
<dbReference type="SMART" id="SM00966">
    <property type="entry name" value="SpoVT_AbrB"/>
    <property type="match status" value="1"/>
</dbReference>
<reference evidence="4 5" key="1">
    <citation type="submission" date="2018-12" db="EMBL/GenBank/DDBJ databases">
        <authorList>
            <consortium name="Pathogen Informatics"/>
        </authorList>
    </citation>
    <scope>NUCLEOTIDE SEQUENCE [LARGE SCALE GENOMIC DNA]</scope>
    <source>
        <strain evidence="4 5">NCTC10918</strain>
    </source>
</reference>
<dbReference type="InterPro" id="IPR051734">
    <property type="entry name" value="VapB_TA_antitoxins"/>
</dbReference>
<evidence type="ECO:0000313" key="5">
    <source>
        <dbReference type="Proteomes" id="UP000270988"/>
    </source>
</evidence>
<evidence type="ECO:0000259" key="3">
    <source>
        <dbReference type="PROSITE" id="PS51740"/>
    </source>
</evidence>
<dbReference type="InterPro" id="IPR007159">
    <property type="entry name" value="SpoVT-AbrB_dom"/>
</dbReference>
<evidence type="ECO:0000256" key="2">
    <source>
        <dbReference type="PROSITE-ProRule" id="PRU01076"/>
    </source>
</evidence>
<dbReference type="NCBIfam" id="NF040493">
    <property type="entry name" value="TA_anti_VapB"/>
    <property type="match status" value="1"/>
</dbReference>
<dbReference type="Gene3D" id="2.10.260.10">
    <property type="match status" value="1"/>
</dbReference>
<comment type="similarity">
    <text evidence="1">Belongs to the VapB family.</text>
</comment>
<dbReference type="Proteomes" id="UP000270988">
    <property type="component" value="Chromosome"/>
</dbReference>
<evidence type="ECO:0000313" key="4">
    <source>
        <dbReference type="EMBL" id="VEJ30584.1"/>
    </source>
</evidence>
<dbReference type="InterPro" id="IPR037914">
    <property type="entry name" value="SpoVT-AbrB_sf"/>
</dbReference>
<keyword evidence="2" id="KW-0238">DNA-binding</keyword>
<accession>A0A448UXK7</accession>
<dbReference type="SUPFAM" id="SSF89447">
    <property type="entry name" value="AbrB/MazE/MraZ-like"/>
    <property type="match status" value="1"/>
</dbReference>
<dbReference type="AlphaFoldDB" id="A0A448UXK7"/>
<dbReference type="PANTHER" id="PTHR37550">
    <property type="entry name" value="ANTITOXIN VAPB1"/>
    <property type="match status" value="1"/>
</dbReference>
<feature type="domain" description="SpoVT-AbrB" evidence="3">
    <location>
        <begin position="4"/>
        <end position="44"/>
    </location>
</feature>
<dbReference type="EMBL" id="LR134521">
    <property type="protein sequence ID" value="VEJ30584.1"/>
    <property type="molecule type" value="Genomic_DNA"/>
</dbReference>
<sequence>MSTAKIFWNGSSQAVRLPKEFRFEGQEVSIRRCGQQVILEPIENTWDWLDDLGNLDPTFVEAIEDLRREPTPERDWSVFE</sequence>
<dbReference type="Pfam" id="PF04014">
    <property type="entry name" value="MazE_antitoxin"/>
    <property type="match status" value="1"/>
</dbReference>
<gene>
    <name evidence="4" type="primary">vapB1</name>
    <name evidence="4" type="ORF">NCTC10918_01868</name>
</gene>
<protein>
    <submittedName>
        <fullName evidence="4">Antitoxin VapB1</fullName>
    </submittedName>
</protein>
<dbReference type="InterPro" id="IPR047976">
    <property type="entry name" value="Anti_VapB2-like"/>
</dbReference>
<dbReference type="GO" id="GO:0003677">
    <property type="term" value="F:DNA binding"/>
    <property type="evidence" value="ECO:0007669"/>
    <property type="project" value="UniProtKB-UniRule"/>
</dbReference>
<organism evidence="4 5">
    <name type="scientific">Rothia dentocariosa</name>
    <dbReference type="NCBI Taxonomy" id="2047"/>
    <lineage>
        <taxon>Bacteria</taxon>
        <taxon>Bacillati</taxon>
        <taxon>Actinomycetota</taxon>
        <taxon>Actinomycetes</taxon>
        <taxon>Micrococcales</taxon>
        <taxon>Micrococcaceae</taxon>
        <taxon>Rothia</taxon>
    </lineage>
</organism>